<dbReference type="EMBL" id="FZMP01000135">
    <property type="protein sequence ID" value="SNQ61010.1"/>
    <property type="molecule type" value="Genomic_DNA"/>
</dbReference>
<reference evidence="2" key="1">
    <citation type="submission" date="2017-06" db="EMBL/GenBank/DDBJ databases">
        <authorList>
            <person name="Cremers G."/>
        </authorList>
    </citation>
    <scope>NUCLEOTIDE SEQUENCE [LARGE SCALE GENOMIC DNA]</scope>
</reference>
<name>A0A284VNZ5_9EURY</name>
<protein>
    <recommendedName>
        <fullName evidence="3">2-hydroxyglutaryl-CoA dehydratase</fullName>
    </recommendedName>
</protein>
<gene>
    <name evidence="1" type="ORF">MNV_220004</name>
</gene>
<keyword evidence="2" id="KW-1185">Reference proteome</keyword>
<evidence type="ECO:0000313" key="2">
    <source>
        <dbReference type="Proteomes" id="UP000218615"/>
    </source>
</evidence>
<proteinExistence type="predicted"/>
<evidence type="ECO:0000313" key="1">
    <source>
        <dbReference type="EMBL" id="SNQ61010.1"/>
    </source>
</evidence>
<dbReference type="SUPFAM" id="SSF53067">
    <property type="entry name" value="Actin-like ATPase domain"/>
    <property type="match status" value="1"/>
</dbReference>
<sequence length="73" mass="7607">MGKIFVGIDLGSTTVKAVAVNGKVIASAIKPTGANPRKTGEVVLEQVLAGSRGDARKLLQRVTGGYHFLPMKS</sequence>
<accession>A0A284VNZ5</accession>
<dbReference type="InterPro" id="IPR043129">
    <property type="entry name" value="ATPase_NBD"/>
</dbReference>
<dbReference type="AlphaFoldDB" id="A0A284VNZ5"/>
<dbReference type="Gene3D" id="3.30.420.40">
    <property type="match status" value="1"/>
</dbReference>
<dbReference type="Proteomes" id="UP000218615">
    <property type="component" value="Unassembled WGS sequence"/>
</dbReference>
<evidence type="ECO:0008006" key="3">
    <source>
        <dbReference type="Google" id="ProtNLM"/>
    </source>
</evidence>
<dbReference type="RefSeq" id="WP_257000015.1">
    <property type="nucleotide sequence ID" value="NZ_FZMP01000135.1"/>
</dbReference>
<organism evidence="1 2">
    <name type="scientific">Candidatus Methanoperedens nitratireducens</name>
    <dbReference type="NCBI Taxonomy" id="1392998"/>
    <lineage>
        <taxon>Archaea</taxon>
        <taxon>Methanobacteriati</taxon>
        <taxon>Methanobacteriota</taxon>
        <taxon>Stenosarchaea group</taxon>
        <taxon>Methanomicrobia</taxon>
        <taxon>Methanosarcinales</taxon>
        <taxon>ANME-2 cluster</taxon>
        <taxon>Candidatus Methanoperedentaceae</taxon>
        <taxon>Candidatus Methanoperedens</taxon>
    </lineage>
</organism>